<dbReference type="Gene3D" id="3.30.420.10">
    <property type="entry name" value="Ribonuclease H-like superfamily/Ribonuclease H"/>
    <property type="match status" value="1"/>
</dbReference>
<dbReference type="PANTHER" id="PTHR45835">
    <property type="entry name" value="YALI0A06105P"/>
    <property type="match status" value="1"/>
</dbReference>
<reference evidence="1 2" key="1">
    <citation type="submission" date="2019-05" db="EMBL/GenBank/DDBJ databases">
        <title>Mikania micrantha, genome provides insights into the molecular mechanism of rapid growth.</title>
        <authorList>
            <person name="Liu B."/>
        </authorList>
    </citation>
    <scope>NUCLEOTIDE SEQUENCE [LARGE SCALE GENOMIC DNA]</scope>
    <source>
        <strain evidence="1">NLD-2019</strain>
        <tissue evidence="1">Leaf</tissue>
    </source>
</reference>
<dbReference type="Proteomes" id="UP000326396">
    <property type="component" value="Linkage Group LG1"/>
</dbReference>
<dbReference type="OrthoDB" id="2013610at2759"/>
<accession>A0A5N6PZ41</accession>
<dbReference type="SUPFAM" id="SSF53098">
    <property type="entry name" value="Ribonuclease H-like"/>
    <property type="match status" value="1"/>
</dbReference>
<evidence type="ECO:0000313" key="1">
    <source>
        <dbReference type="EMBL" id="KAD7477157.1"/>
    </source>
</evidence>
<dbReference type="EMBL" id="SZYD01000001">
    <property type="protein sequence ID" value="KAD7477157.1"/>
    <property type="molecule type" value="Genomic_DNA"/>
</dbReference>
<proteinExistence type="predicted"/>
<organism evidence="1 2">
    <name type="scientific">Mikania micrantha</name>
    <name type="common">bitter vine</name>
    <dbReference type="NCBI Taxonomy" id="192012"/>
    <lineage>
        <taxon>Eukaryota</taxon>
        <taxon>Viridiplantae</taxon>
        <taxon>Streptophyta</taxon>
        <taxon>Embryophyta</taxon>
        <taxon>Tracheophyta</taxon>
        <taxon>Spermatophyta</taxon>
        <taxon>Magnoliopsida</taxon>
        <taxon>eudicotyledons</taxon>
        <taxon>Gunneridae</taxon>
        <taxon>Pentapetalae</taxon>
        <taxon>asterids</taxon>
        <taxon>campanulids</taxon>
        <taxon>Asterales</taxon>
        <taxon>Asteraceae</taxon>
        <taxon>Asteroideae</taxon>
        <taxon>Heliantheae alliance</taxon>
        <taxon>Eupatorieae</taxon>
        <taxon>Mikania</taxon>
    </lineage>
</organism>
<protein>
    <recommendedName>
        <fullName evidence="3">Integrase catalytic domain-containing protein</fullName>
    </recommendedName>
</protein>
<gene>
    <name evidence="1" type="ORF">E3N88_00293</name>
</gene>
<name>A0A5N6PZ41_9ASTR</name>
<comment type="caution">
    <text evidence="1">The sequence shown here is derived from an EMBL/GenBank/DDBJ whole genome shotgun (WGS) entry which is preliminary data.</text>
</comment>
<keyword evidence="2" id="KW-1185">Reference proteome</keyword>
<dbReference type="InterPro" id="IPR036397">
    <property type="entry name" value="RNaseH_sf"/>
</dbReference>
<evidence type="ECO:0000313" key="2">
    <source>
        <dbReference type="Proteomes" id="UP000326396"/>
    </source>
</evidence>
<dbReference type="AlphaFoldDB" id="A0A5N6PZ41"/>
<sequence length="163" mass="18164">MIEQQRLPQTYAYGFLIIHRSVNENRGADALSHRPPTTQLCTLVFPTSAVFDDILSGLQEDIYAITIIQNISGPTSSEMFACMFNSVSPANNKSMKLVSPAGLLQPLPIPKRIREDLSLDFTVGLPISNRFDMLLVVVDRLSKYTHFLPLAHPFTAKSVVARF</sequence>
<dbReference type="PANTHER" id="PTHR45835:SF99">
    <property type="entry name" value="CHROMO DOMAIN-CONTAINING PROTEIN-RELATED"/>
    <property type="match status" value="1"/>
</dbReference>
<evidence type="ECO:0008006" key="3">
    <source>
        <dbReference type="Google" id="ProtNLM"/>
    </source>
</evidence>
<dbReference type="GO" id="GO:0003676">
    <property type="term" value="F:nucleic acid binding"/>
    <property type="evidence" value="ECO:0007669"/>
    <property type="project" value="InterPro"/>
</dbReference>
<dbReference type="InterPro" id="IPR012337">
    <property type="entry name" value="RNaseH-like_sf"/>
</dbReference>